<dbReference type="GO" id="GO:0005524">
    <property type="term" value="F:ATP binding"/>
    <property type="evidence" value="ECO:0007669"/>
    <property type="project" value="UniProtKB-KW"/>
</dbReference>
<evidence type="ECO:0000313" key="5">
    <source>
        <dbReference type="Proteomes" id="UP000694522"/>
    </source>
</evidence>
<dbReference type="PANTHER" id="PTHR16305">
    <property type="entry name" value="TESTICULAR SOLUBLE ADENYLYL CYCLASE"/>
    <property type="match status" value="1"/>
</dbReference>
<proteinExistence type="predicted"/>
<evidence type="ECO:0008006" key="6">
    <source>
        <dbReference type="Google" id="ProtNLM"/>
    </source>
</evidence>
<evidence type="ECO:0000256" key="2">
    <source>
        <dbReference type="ARBA" id="ARBA00022840"/>
    </source>
</evidence>
<keyword evidence="1" id="KW-0547">Nucleotide-binding</keyword>
<accession>A0A8B9F303</accession>
<dbReference type="Proteomes" id="UP000694522">
    <property type="component" value="Unplaced"/>
</dbReference>
<keyword evidence="5" id="KW-1185">Reference proteome</keyword>
<dbReference type="SUPFAM" id="SSF55073">
    <property type="entry name" value="Nucleotide cyclase"/>
    <property type="match status" value="2"/>
</dbReference>
<dbReference type="PANTHER" id="PTHR16305:SF28">
    <property type="entry name" value="GUANYLATE CYCLASE DOMAIN-CONTAINING PROTEIN"/>
    <property type="match status" value="1"/>
</dbReference>
<name>A0A8B9F303_9PSIT</name>
<reference evidence="4" key="1">
    <citation type="submission" date="2025-08" db="UniProtKB">
        <authorList>
            <consortium name="Ensembl"/>
        </authorList>
    </citation>
    <scope>IDENTIFICATION</scope>
</reference>
<keyword evidence="3" id="KW-0456">Lyase</keyword>
<dbReference type="GO" id="GO:0005737">
    <property type="term" value="C:cytoplasm"/>
    <property type="evidence" value="ECO:0007669"/>
    <property type="project" value="TreeGrafter"/>
</dbReference>
<dbReference type="InterPro" id="IPR029787">
    <property type="entry name" value="Nucleotide_cyclase"/>
</dbReference>
<keyword evidence="2" id="KW-0067">ATP-binding</keyword>
<evidence type="ECO:0000256" key="3">
    <source>
        <dbReference type="ARBA" id="ARBA00023239"/>
    </source>
</evidence>
<evidence type="ECO:0000256" key="1">
    <source>
        <dbReference type="ARBA" id="ARBA00022741"/>
    </source>
</evidence>
<dbReference type="Gene3D" id="3.30.70.1230">
    <property type="entry name" value="Nucleotide cyclase"/>
    <property type="match status" value="2"/>
</dbReference>
<dbReference type="Ensembl" id="ENSACOT00000004161.1">
    <property type="protein sequence ID" value="ENSACOP00000004010.1"/>
    <property type="gene ID" value="ENSACOG00000002850.1"/>
</dbReference>
<evidence type="ECO:0000313" key="4">
    <source>
        <dbReference type="Ensembl" id="ENSACOP00000004010.1"/>
    </source>
</evidence>
<reference evidence="4" key="2">
    <citation type="submission" date="2025-09" db="UniProtKB">
        <authorList>
            <consortium name="Ensembl"/>
        </authorList>
    </citation>
    <scope>IDENTIFICATION</scope>
</reference>
<dbReference type="AlphaFoldDB" id="A0A8B9F303"/>
<dbReference type="GO" id="GO:0004016">
    <property type="term" value="F:adenylate cyclase activity"/>
    <property type="evidence" value="ECO:0007669"/>
    <property type="project" value="TreeGrafter"/>
</dbReference>
<protein>
    <recommendedName>
        <fullName evidence="6">Guanylate cyclase domain-containing protein</fullName>
    </recommendedName>
</protein>
<organism evidence="4 5">
    <name type="scientific">Amazona collaria</name>
    <name type="common">yellow-billed parrot</name>
    <dbReference type="NCBI Taxonomy" id="241587"/>
    <lineage>
        <taxon>Eukaryota</taxon>
        <taxon>Metazoa</taxon>
        <taxon>Chordata</taxon>
        <taxon>Craniata</taxon>
        <taxon>Vertebrata</taxon>
        <taxon>Euteleostomi</taxon>
        <taxon>Archelosauria</taxon>
        <taxon>Archosauria</taxon>
        <taxon>Dinosauria</taxon>
        <taxon>Saurischia</taxon>
        <taxon>Theropoda</taxon>
        <taxon>Coelurosauria</taxon>
        <taxon>Aves</taxon>
        <taxon>Neognathae</taxon>
        <taxon>Neoaves</taxon>
        <taxon>Telluraves</taxon>
        <taxon>Australaves</taxon>
        <taxon>Psittaciformes</taxon>
        <taxon>Psittacidae</taxon>
        <taxon>Amazona</taxon>
    </lineage>
</organism>
<sequence>KPKAFAGVVVRDRGALETAQVRLPEHRSRRVRSQQSLDFLLLSPGDAVLVLWRTSPSEMAKTISLVVHCSWQIQKKYRRHDMRAGQKFRLKIGTSAVPGSMHHLSFGDERQQYFCVAGKALEDVCKAEKLADADEIVLSATCWELCEKHRLRTSRIAGKTAVKVDVVLAEHPSHLFHFYSDLVSACCRLSSLPTVYTQRRIFSSLLVPAIARTPALPLYLVWAAPGRAGLRNHHALVFQLEDRVPQDFLCELRPVTILFLHLNFDTKDIVSFRSVLDNVNSMMQDIIRPHNGEVNKVFLFDKGCTFLCVFGLPGVKLPHESIHALQSAFQIFNSCSEIIGKIGTASVAVTSGMVFCGLIGHPLRHEYTGTSICLQCGKPAWAVGKRKTGWESACPTAS</sequence>